<sequence>MEWNGGCDILAAAVHLHAALFLQSAKFGPSRSPNTRGHQIWTKVRHRTRNSARPSFASPFHLCRIFRPPGRLATRPPNLSLVRSRGCATDEGCACQRRAEHTLPIRFAVAACTQHPAPSTKHPAPSTKHQAAIAASAFDFDSERTCTDYGVYDATTPNSSRCSEKMGRIDRIGRLTAGWLAGWLVIERQKQKRESRIRSEAIYDTTVDTIVARAPTSSPPPLLPAAKTTAQCCA</sequence>
<protein>
    <submittedName>
        <fullName evidence="1">Uncharacterized protein</fullName>
    </submittedName>
</protein>
<organism evidence="1 2">
    <name type="scientific">Parthenolecanium corni</name>
    <dbReference type="NCBI Taxonomy" id="536013"/>
    <lineage>
        <taxon>Eukaryota</taxon>
        <taxon>Metazoa</taxon>
        <taxon>Ecdysozoa</taxon>
        <taxon>Arthropoda</taxon>
        <taxon>Hexapoda</taxon>
        <taxon>Insecta</taxon>
        <taxon>Pterygota</taxon>
        <taxon>Neoptera</taxon>
        <taxon>Paraneoptera</taxon>
        <taxon>Hemiptera</taxon>
        <taxon>Sternorrhyncha</taxon>
        <taxon>Coccoidea</taxon>
        <taxon>Coccidae</taxon>
        <taxon>Parthenolecanium</taxon>
    </lineage>
</organism>
<proteinExistence type="predicted"/>
<dbReference type="Proteomes" id="UP001367676">
    <property type="component" value="Unassembled WGS sequence"/>
</dbReference>
<dbReference type="AlphaFoldDB" id="A0AAN9TCE1"/>
<name>A0AAN9TCE1_9HEMI</name>
<evidence type="ECO:0000313" key="1">
    <source>
        <dbReference type="EMBL" id="KAK7583693.1"/>
    </source>
</evidence>
<reference evidence="1 2" key="1">
    <citation type="submission" date="2024-03" db="EMBL/GenBank/DDBJ databases">
        <title>Adaptation during the transition from Ophiocordyceps entomopathogen to insect associate is accompanied by gene loss and intensified selection.</title>
        <authorList>
            <person name="Ward C.M."/>
            <person name="Onetto C.A."/>
            <person name="Borneman A.R."/>
        </authorList>
    </citation>
    <scope>NUCLEOTIDE SEQUENCE [LARGE SCALE GENOMIC DNA]</scope>
    <source>
        <strain evidence="1">AWRI1</strain>
        <tissue evidence="1">Single Adult Female</tissue>
    </source>
</reference>
<comment type="caution">
    <text evidence="1">The sequence shown here is derived from an EMBL/GenBank/DDBJ whole genome shotgun (WGS) entry which is preliminary data.</text>
</comment>
<dbReference type="EMBL" id="JBBCAQ010000032">
    <property type="protein sequence ID" value="KAK7583693.1"/>
    <property type="molecule type" value="Genomic_DNA"/>
</dbReference>
<accession>A0AAN9TCE1</accession>
<evidence type="ECO:0000313" key="2">
    <source>
        <dbReference type="Proteomes" id="UP001367676"/>
    </source>
</evidence>
<keyword evidence="2" id="KW-1185">Reference proteome</keyword>
<gene>
    <name evidence="1" type="ORF">V9T40_004656</name>
</gene>